<dbReference type="InterPro" id="IPR000551">
    <property type="entry name" value="MerR-type_HTH_dom"/>
</dbReference>
<dbReference type="OrthoDB" id="9809391at2"/>
<dbReference type="GO" id="GO:0003677">
    <property type="term" value="F:DNA binding"/>
    <property type="evidence" value="ECO:0007669"/>
    <property type="project" value="UniProtKB-KW"/>
</dbReference>
<dbReference type="InterPro" id="IPR009061">
    <property type="entry name" value="DNA-bd_dom_put_sf"/>
</dbReference>
<proteinExistence type="predicted"/>
<organism evidence="3 4">
    <name type="scientific">Streptomyces tateyamensis</name>
    <dbReference type="NCBI Taxonomy" id="565073"/>
    <lineage>
        <taxon>Bacteria</taxon>
        <taxon>Bacillati</taxon>
        <taxon>Actinomycetota</taxon>
        <taxon>Actinomycetes</taxon>
        <taxon>Kitasatosporales</taxon>
        <taxon>Streptomycetaceae</taxon>
        <taxon>Streptomyces</taxon>
    </lineage>
</organism>
<accession>A0A2V4N656</accession>
<dbReference type="Pfam" id="PF13411">
    <property type="entry name" value="MerR_1"/>
    <property type="match status" value="1"/>
</dbReference>
<dbReference type="Proteomes" id="UP000248039">
    <property type="component" value="Unassembled WGS sequence"/>
</dbReference>
<dbReference type="PROSITE" id="PS50937">
    <property type="entry name" value="HTH_MERR_2"/>
    <property type="match status" value="1"/>
</dbReference>
<dbReference type="SUPFAM" id="SSF46955">
    <property type="entry name" value="Putative DNA-binding domain"/>
    <property type="match status" value="1"/>
</dbReference>
<dbReference type="GO" id="GO:0003700">
    <property type="term" value="F:DNA-binding transcription factor activity"/>
    <property type="evidence" value="ECO:0007669"/>
    <property type="project" value="InterPro"/>
</dbReference>
<feature type="domain" description="HTH merR-type" evidence="2">
    <location>
        <begin position="1"/>
        <end position="70"/>
    </location>
</feature>
<evidence type="ECO:0000313" key="4">
    <source>
        <dbReference type="Proteomes" id="UP000248039"/>
    </source>
</evidence>
<gene>
    <name evidence="3" type="ORF">C7C46_13805</name>
</gene>
<comment type="caution">
    <text evidence="3">The sequence shown here is derived from an EMBL/GenBank/DDBJ whole genome shotgun (WGS) entry which is preliminary data.</text>
</comment>
<dbReference type="Gene3D" id="1.10.1660.10">
    <property type="match status" value="1"/>
</dbReference>
<protein>
    <submittedName>
        <fullName evidence="3">MerR family transcriptional regulator</fullName>
    </submittedName>
</protein>
<evidence type="ECO:0000259" key="2">
    <source>
        <dbReference type="PROSITE" id="PS50937"/>
    </source>
</evidence>
<sequence length="313" mass="33359">MLSIGELARLAGVTVKTVRFYSDRGLLPEADRSSGGHRRYDPQALDRLQLIRSLRALDLPVPEVGRVLDTAADPAEPDGPGALDSALEDAVARQLTQLGSQLTALRWREAALRLLHECTPAQRAERLRLIGGITTPPSTAVLARFWRLVLPARLPTGLTSSIVDAAVPQPPADPAPGQVLAFARLTQLVSGVSNACLAARQPEPWHRPALLYDGLREAYELALPDLTAGHTPAQGDGAAVDCFVAAHARSLDQQDTPAFRRSLTTLLTRTADPVMTQYWSLAADLTTPPTLGAAHTWLHAALDATLAKSGAGA</sequence>
<dbReference type="PANTHER" id="PTHR30204">
    <property type="entry name" value="REDOX-CYCLING DRUG-SENSING TRANSCRIPTIONAL ACTIVATOR SOXR"/>
    <property type="match status" value="1"/>
</dbReference>
<evidence type="ECO:0000256" key="1">
    <source>
        <dbReference type="ARBA" id="ARBA00023125"/>
    </source>
</evidence>
<dbReference type="EMBL" id="PYBW01000042">
    <property type="protein sequence ID" value="PYC79759.1"/>
    <property type="molecule type" value="Genomic_DNA"/>
</dbReference>
<name>A0A2V4N656_9ACTN</name>
<keyword evidence="4" id="KW-1185">Reference proteome</keyword>
<dbReference type="InterPro" id="IPR047057">
    <property type="entry name" value="MerR_fam"/>
</dbReference>
<evidence type="ECO:0000313" key="3">
    <source>
        <dbReference type="EMBL" id="PYC79759.1"/>
    </source>
</evidence>
<dbReference type="PRINTS" id="PR00040">
    <property type="entry name" value="HTHMERR"/>
</dbReference>
<dbReference type="SMART" id="SM00422">
    <property type="entry name" value="HTH_MERR"/>
    <property type="match status" value="1"/>
</dbReference>
<dbReference type="AlphaFoldDB" id="A0A2V4N656"/>
<reference evidence="3 4" key="1">
    <citation type="submission" date="2018-03" db="EMBL/GenBank/DDBJ databases">
        <title>Bioinformatic expansion and discovery of thiopeptide antibiotics.</title>
        <authorList>
            <person name="Schwalen C.J."/>
            <person name="Hudson G.A."/>
            <person name="Mitchell D.A."/>
        </authorList>
    </citation>
    <scope>NUCLEOTIDE SEQUENCE [LARGE SCALE GENOMIC DNA]</scope>
    <source>
        <strain evidence="3 4">ATCC 21389</strain>
    </source>
</reference>
<keyword evidence="1" id="KW-0238">DNA-binding</keyword>
<dbReference type="PANTHER" id="PTHR30204:SF93">
    <property type="entry name" value="HTH MERR-TYPE DOMAIN-CONTAINING PROTEIN"/>
    <property type="match status" value="1"/>
</dbReference>